<dbReference type="GO" id="GO:0005667">
    <property type="term" value="C:transcription regulator complex"/>
    <property type="evidence" value="ECO:0007669"/>
    <property type="project" value="TreeGrafter"/>
</dbReference>
<dbReference type="SMART" id="SM00717">
    <property type="entry name" value="SANT"/>
    <property type="match status" value="2"/>
</dbReference>
<dbReference type="InterPro" id="IPR051066">
    <property type="entry name" value="Trans_reg/Corepressor"/>
</dbReference>
<feature type="region of interest" description="Disordered" evidence="9">
    <location>
        <begin position="218"/>
        <end position="292"/>
    </location>
</feature>
<evidence type="ECO:0000256" key="2">
    <source>
        <dbReference type="ARBA" id="ARBA00022723"/>
    </source>
</evidence>
<dbReference type="InterPro" id="IPR017884">
    <property type="entry name" value="SANT_dom"/>
</dbReference>
<dbReference type="PANTHER" id="PTHR16089">
    <property type="entry name" value="REST COREPRESSOR COREST PROTEIN-RELATED"/>
    <property type="match status" value="1"/>
</dbReference>
<accession>A0A267FS88</accession>
<evidence type="ECO:0000256" key="9">
    <source>
        <dbReference type="SAM" id="MobiDB-lite"/>
    </source>
</evidence>
<proteinExistence type="predicted"/>
<dbReference type="PROSITE" id="PS51156">
    <property type="entry name" value="ELM2"/>
    <property type="match status" value="1"/>
</dbReference>
<sequence>MNLCSEKDKDSVRSASNSSSLFPHSHKVNYLRGKLSEDVFKDPKASLDVYMSNTPTFSTSDDSDSDEIIQRGAYADAKMRVGRDYQATPPALLGQPGSRCDSPDGAFCVWSPPPSSAATEAQLTAFVDLARDRYGYSAEQALAMLYWHKHNIELATADLPNFVPFPDEWTHEEKLVFEQAFNFQGKQFSKIAHALPDKSVPHLVKYYYQWKKSRSKSTALDKRRASRGEGGVGGRGGDSDSESSLSDSELPRLPPGCGRVRAKQPPSQQRRRSSPPKAAQPRAPHRPTRRRRIPHAIFLDYEALLTMSQQSLAENEAIVTALDNRLVTARTQVQRNRAELAQRWSSLVAEAEAFQEPRTEAPISCKWTEDELLLAVQGVRRYGKDFRAIAQLVGTKNEQHVRYFFAQYRSKFSLDSVLAEFCKEAAAASAHPDEAGGSAS</sequence>
<feature type="compositionally biased region" description="Basic residues" evidence="9">
    <location>
        <begin position="283"/>
        <end position="292"/>
    </location>
</feature>
<dbReference type="GO" id="GO:0003677">
    <property type="term" value="F:DNA binding"/>
    <property type="evidence" value="ECO:0007669"/>
    <property type="project" value="UniProtKB-KW"/>
</dbReference>
<evidence type="ECO:0000256" key="4">
    <source>
        <dbReference type="ARBA" id="ARBA00022833"/>
    </source>
</evidence>
<dbReference type="Pfam" id="PF01448">
    <property type="entry name" value="ELM2"/>
    <property type="match status" value="1"/>
</dbReference>
<evidence type="ECO:0000256" key="5">
    <source>
        <dbReference type="ARBA" id="ARBA00023015"/>
    </source>
</evidence>
<feature type="domain" description="ELM2" evidence="10">
    <location>
        <begin position="77"/>
        <end position="163"/>
    </location>
</feature>
<dbReference type="InterPro" id="IPR000949">
    <property type="entry name" value="ELM2_dom"/>
</dbReference>
<evidence type="ECO:0000256" key="7">
    <source>
        <dbReference type="ARBA" id="ARBA00023163"/>
    </source>
</evidence>
<keyword evidence="3" id="KW-0863">Zinc-finger</keyword>
<feature type="domain" description="SANT" evidence="11">
    <location>
        <begin position="362"/>
        <end position="413"/>
    </location>
</feature>
<evidence type="ECO:0008006" key="14">
    <source>
        <dbReference type="Google" id="ProtNLM"/>
    </source>
</evidence>
<dbReference type="OrthoDB" id="10064338at2759"/>
<name>A0A267FS88_9PLAT</name>
<dbReference type="FunFam" id="1.10.10.60:FF:000012">
    <property type="entry name" value="Metastasis-associated 1 family, member 3"/>
    <property type="match status" value="1"/>
</dbReference>
<keyword evidence="2" id="KW-0479">Metal-binding</keyword>
<organism evidence="12 13">
    <name type="scientific">Macrostomum lignano</name>
    <dbReference type="NCBI Taxonomy" id="282301"/>
    <lineage>
        <taxon>Eukaryota</taxon>
        <taxon>Metazoa</taxon>
        <taxon>Spiralia</taxon>
        <taxon>Lophotrochozoa</taxon>
        <taxon>Platyhelminthes</taxon>
        <taxon>Rhabditophora</taxon>
        <taxon>Macrostomorpha</taxon>
        <taxon>Macrostomida</taxon>
        <taxon>Macrostomidae</taxon>
        <taxon>Macrostomum</taxon>
    </lineage>
</organism>
<evidence type="ECO:0000259" key="11">
    <source>
        <dbReference type="PROSITE" id="PS51293"/>
    </source>
</evidence>
<feature type="region of interest" description="Disordered" evidence="9">
    <location>
        <begin position="1"/>
        <end position="24"/>
    </location>
</feature>
<dbReference type="SMART" id="SM01189">
    <property type="entry name" value="ELM2"/>
    <property type="match status" value="1"/>
</dbReference>
<keyword evidence="13" id="KW-1185">Reference proteome</keyword>
<keyword evidence="8" id="KW-0539">Nucleus</keyword>
<dbReference type="PROSITE" id="PS51293">
    <property type="entry name" value="SANT"/>
    <property type="match status" value="2"/>
</dbReference>
<comment type="caution">
    <text evidence="12">The sequence shown here is derived from an EMBL/GenBank/DDBJ whole genome shotgun (WGS) entry which is preliminary data.</text>
</comment>
<gene>
    <name evidence="12" type="ORF">BOX15_Mlig018916g1</name>
</gene>
<dbReference type="InterPro" id="IPR009057">
    <property type="entry name" value="Homeodomain-like_sf"/>
</dbReference>
<feature type="compositionally biased region" description="Basic and acidic residues" evidence="9">
    <location>
        <begin position="1"/>
        <end position="12"/>
    </location>
</feature>
<dbReference type="SUPFAM" id="SSF46689">
    <property type="entry name" value="Homeodomain-like"/>
    <property type="match status" value="2"/>
</dbReference>
<evidence type="ECO:0000256" key="1">
    <source>
        <dbReference type="ARBA" id="ARBA00004123"/>
    </source>
</evidence>
<dbReference type="Pfam" id="PF00249">
    <property type="entry name" value="Myb_DNA-binding"/>
    <property type="match status" value="2"/>
</dbReference>
<evidence type="ECO:0000256" key="3">
    <source>
        <dbReference type="ARBA" id="ARBA00022771"/>
    </source>
</evidence>
<dbReference type="EMBL" id="NIVC01000802">
    <property type="protein sequence ID" value="PAA76688.1"/>
    <property type="molecule type" value="Genomic_DNA"/>
</dbReference>
<dbReference type="Proteomes" id="UP000215902">
    <property type="component" value="Unassembled WGS sequence"/>
</dbReference>
<evidence type="ECO:0000256" key="6">
    <source>
        <dbReference type="ARBA" id="ARBA00023125"/>
    </source>
</evidence>
<reference evidence="12 13" key="1">
    <citation type="submission" date="2017-06" db="EMBL/GenBank/DDBJ databases">
        <title>A platform for efficient transgenesis in Macrostomum lignano, a flatworm model organism for stem cell research.</title>
        <authorList>
            <person name="Berezikov E."/>
        </authorList>
    </citation>
    <scope>NUCLEOTIDE SEQUENCE [LARGE SCALE GENOMIC DNA]</scope>
    <source>
        <strain evidence="12">DV1</strain>
        <tissue evidence="12">Whole organism</tissue>
    </source>
</reference>
<dbReference type="Gene3D" id="1.10.10.60">
    <property type="entry name" value="Homeodomain-like"/>
    <property type="match status" value="1"/>
</dbReference>
<dbReference type="GO" id="GO:0006357">
    <property type="term" value="P:regulation of transcription by RNA polymerase II"/>
    <property type="evidence" value="ECO:0007669"/>
    <property type="project" value="TreeGrafter"/>
</dbReference>
<dbReference type="STRING" id="282301.A0A267FS88"/>
<evidence type="ECO:0000256" key="8">
    <source>
        <dbReference type="ARBA" id="ARBA00023242"/>
    </source>
</evidence>
<evidence type="ECO:0000259" key="10">
    <source>
        <dbReference type="PROSITE" id="PS51156"/>
    </source>
</evidence>
<dbReference type="GO" id="GO:0003714">
    <property type="term" value="F:transcription corepressor activity"/>
    <property type="evidence" value="ECO:0007669"/>
    <property type="project" value="TreeGrafter"/>
</dbReference>
<evidence type="ECO:0000313" key="13">
    <source>
        <dbReference type="Proteomes" id="UP000215902"/>
    </source>
</evidence>
<protein>
    <recommendedName>
        <fullName evidence="14">REST corepressor 2</fullName>
    </recommendedName>
</protein>
<feature type="domain" description="SANT" evidence="11">
    <location>
        <begin position="164"/>
        <end position="215"/>
    </location>
</feature>
<dbReference type="AlphaFoldDB" id="A0A267FS88"/>
<dbReference type="GO" id="GO:0000118">
    <property type="term" value="C:histone deacetylase complex"/>
    <property type="evidence" value="ECO:0007669"/>
    <property type="project" value="TreeGrafter"/>
</dbReference>
<feature type="compositionally biased region" description="Polar residues" evidence="9">
    <location>
        <begin position="13"/>
        <end position="22"/>
    </location>
</feature>
<keyword evidence="4" id="KW-0862">Zinc</keyword>
<keyword evidence="7" id="KW-0804">Transcription</keyword>
<keyword evidence="6" id="KW-0238">DNA-binding</keyword>
<dbReference type="Gene3D" id="1.20.58.1880">
    <property type="match status" value="1"/>
</dbReference>
<dbReference type="PANTHER" id="PTHR16089:SF28">
    <property type="entry name" value="REST COREPRESSOR"/>
    <property type="match status" value="1"/>
</dbReference>
<keyword evidence="5" id="KW-0805">Transcription regulation</keyword>
<comment type="subcellular location">
    <subcellularLocation>
        <location evidence="1">Nucleus</location>
    </subcellularLocation>
</comment>
<evidence type="ECO:0000313" key="12">
    <source>
        <dbReference type="EMBL" id="PAA76688.1"/>
    </source>
</evidence>
<dbReference type="CDD" id="cd00167">
    <property type="entry name" value="SANT"/>
    <property type="match status" value="1"/>
</dbReference>
<dbReference type="InterPro" id="IPR001005">
    <property type="entry name" value="SANT/Myb"/>
</dbReference>
<dbReference type="GO" id="GO:0008270">
    <property type="term" value="F:zinc ion binding"/>
    <property type="evidence" value="ECO:0007669"/>
    <property type="project" value="UniProtKB-KW"/>
</dbReference>